<evidence type="ECO:0000313" key="2">
    <source>
        <dbReference type="Proteomes" id="UP001057402"/>
    </source>
</evidence>
<proteinExistence type="predicted"/>
<protein>
    <submittedName>
        <fullName evidence="1">Uncharacterized protein</fullName>
    </submittedName>
</protein>
<dbReference type="EMBL" id="CM042880">
    <property type="protein sequence ID" value="KAI4389974.1"/>
    <property type="molecule type" value="Genomic_DNA"/>
</dbReference>
<comment type="caution">
    <text evidence="1">The sequence shown here is derived from an EMBL/GenBank/DDBJ whole genome shotgun (WGS) entry which is preliminary data.</text>
</comment>
<accession>A0ACB9SJH1</accession>
<reference evidence="2" key="1">
    <citation type="journal article" date="2023" name="Front. Plant Sci.">
        <title>Chromosomal-level genome assembly of Melastoma candidum provides insights into trichome evolution.</title>
        <authorList>
            <person name="Zhong Y."/>
            <person name="Wu W."/>
            <person name="Sun C."/>
            <person name="Zou P."/>
            <person name="Liu Y."/>
            <person name="Dai S."/>
            <person name="Zhou R."/>
        </authorList>
    </citation>
    <scope>NUCLEOTIDE SEQUENCE [LARGE SCALE GENOMIC DNA]</scope>
</reference>
<evidence type="ECO:0000313" key="1">
    <source>
        <dbReference type="EMBL" id="KAI4389974.1"/>
    </source>
</evidence>
<name>A0ACB9SJH1_9MYRT</name>
<organism evidence="1 2">
    <name type="scientific">Melastoma candidum</name>
    <dbReference type="NCBI Taxonomy" id="119954"/>
    <lineage>
        <taxon>Eukaryota</taxon>
        <taxon>Viridiplantae</taxon>
        <taxon>Streptophyta</taxon>
        <taxon>Embryophyta</taxon>
        <taxon>Tracheophyta</taxon>
        <taxon>Spermatophyta</taxon>
        <taxon>Magnoliopsida</taxon>
        <taxon>eudicotyledons</taxon>
        <taxon>Gunneridae</taxon>
        <taxon>Pentapetalae</taxon>
        <taxon>rosids</taxon>
        <taxon>malvids</taxon>
        <taxon>Myrtales</taxon>
        <taxon>Melastomataceae</taxon>
        <taxon>Melastomatoideae</taxon>
        <taxon>Melastomateae</taxon>
        <taxon>Melastoma</taxon>
    </lineage>
</organism>
<dbReference type="Proteomes" id="UP001057402">
    <property type="component" value="Chromosome 1"/>
</dbReference>
<gene>
    <name evidence="1" type="ORF">MLD38_002133</name>
</gene>
<keyword evidence="2" id="KW-1185">Reference proteome</keyword>
<sequence length="253" mass="27233">MAATPPCAAPLDVRNFTEDEVEVAHILLRLPYLITLYESHDLFPLITPSWASKRPRSVPSSLCAELSSSAKSRPCCVTGVPALVCGEGNCRNVSPDTPLLLKSSPESCSVQGSSEPTTRDRKGRPLPEACKKDGGIDNVDDSPGIKKVNYKGCPVLGDGRRNGENATLNSDLSLQKDKNSTPGSQPNSAHSSTELPHAPRTQFQFDLNLLPESTDDQSSTPPASDYNGSSKAAGEEEEEARDMQRGNWQGRIE</sequence>